<dbReference type="Proteomes" id="UP000031838">
    <property type="component" value="Chromosome 1"/>
</dbReference>
<dbReference type="AlphaFoldDB" id="A0A0B6S0Q0"/>
<dbReference type="KEGG" id="bgp:BGL_1c23680"/>
<reference evidence="3" key="1">
    <citation type="submission" date="2011-03" db="EMBL/GenBank/DDBJ databases">
        <authorList>
            <person name="Voget S."/>
            <person name="Streit W.R."/>
            <person name="Jaeger K.E."/>
            <person name="Daniel R."/>
        </authorList>
    </citation>
    <scope>NUCLEOTIDE SEQUENCE [LARGE SCALE GENOMIC DNA]</scope>
    <source>
        <strain evidence="3">PG1</strain>
    </source>
</reference>
<evidence type="ECO:0000313" key="2">
    <source>
        <dbReference type="EMBL" id="AJK46870.1"/>
    </source>
</evidence>
<protein>
    <submittedName>
        <fullName evidence="2">Uncharacterized protein</fullName>
    </submittedName>
</protein>
<gene>
    <name evidence="2" type="ORF">BGL_1c23680</name>
</gene>
<keyword evidence="3" id="KW-1185">Reference proteome</keyword>
<evidence type="ECO:0000256" key="1">
    <source>
        <dbReference type="SAM" id="MobiDB-lite"/>
    </source>
</evidence>
<sequence length="91" mass="9822">MLRSEINALDVVNATLPAQMPARAAECRRLIIALRAGCIDDFVLPAEIPVQLTILDLGALSMRLSGLRWPSEATDDEGDTGSTRSESEPDN</sequence>
<name>A0A0B6S0Q0_BURPL</name>
<organism evidence="2 3">
    <name type="scientific">Burkholderia plantarii</name>
    <dbReference type="NCBI Taxonomy" id="41899"/>
    <lineage>
        <taxon>Bacteria</taxon>
        <taxon>Pseudomonadati</taxon>
        <taxon>Pseudomonadota</taxon>
        <taxon>Betaproteobacteria</taxon>
        <taxon>Burkholderiales</taxon>
        <taxon>Burkholderiaceae</taxon>
        <taxon>Burkholderia</taxon>
    </lineage>
</organism>
<feature type="region of interest" description="Disordered" evidence="1">
    <location>
        <begin position="68"/>
        <end position="91"/>
    </location>
</feature>
<dbReference type="EMBL" id="CP002580">
    <property type="protein sequence ID" value="AJK46870.1"/>
    <property type="molecule type" value="Genomic_DNA"/>
</dbReference>
<reference evidence="2 3" key="2">
    <citation type="journal article" date="2016" name="Appl. Microbiol. Biotechnol.">
        <title>Mutations improving production and secretion of extracellular lipase by Burkholderia glumae PG1.</title>
        <authorList>
            <person name="Knapp A."/>
            <person name="Voget S."/>
            <person name="Gao R."/>
            <person name="Zaburannyi N."/>
            <person name="Krysciak D."/>
            <person name="Breuer M."/>
            <person name="Hauer B."/>
            <person name="Streit W.R."/>
            <person name="Muller R."/>
            <person name="Daniel R."/>
            <person name="Jaeger K.E."/>
        </authorList>
    </citation>
    <scope>NUCLEOTIDE SEQUENCE [LARGE SCALE GENOMIC DNA]</scope>
    <source>
        <strain evidence="2 3">PG1</strain>
    </source>
</reference>
<proteinExistence type="predicted"/>
<accession>A0A0B6S0Q0</accession>
<dbReference type="HOGENOM" id="CLU_2421252_0_0_4"/>
<evidence type="ECO:0000313" key="3">
    <source>
        <dbReference type="Proteomes" id="UP000031838"/>
    </source>
</evidence>